<evidence type="ECO:0000256" key="1">
    <source>
        <dbReference type="ARBA" id="ARBA00004127"/>
    </source>
</evidence>
<dbReference type="EMBL" id="ML769435">
    <property type="protein sequence ID" value="KAE9402393.1"/>
    <property type="molecule type" value="Genomic_DNA"/>
</dbReference>
<dbReference type="GO" id="GO:0012505">
    <property type="term" value="C:endomembrane system"/>
    <property type="evidence" value="ECO:0007669"/>
    <property type="project" value="UniProtKB-SubCell"/>
</dbReference>
<keyword evidence="3" id="KW-1133">Transmembrane helix</keyword>
<organism evidence="5 6">
    <name type="scientific">Gymnopus androsaceus JB14</name>
    <dbReference type="NCBI Taxonomy" id="1447944"/>
    <lineage>
        <taxon>Eukaryota</taxon>
        <taxon>Fungi</taxon>
        <taxon>Dikarya</taxon>
        <taxon>Basidiomycota</taxon>
        <taxon>Agaricomycotina</taxon>
        <taxon>Agaricomycetes</taxon>
        <taxon>Agaricomycetidae</taxon>
        <taxon>Agaricales</taxon>
        <taxon>Marasmiineae</taxon>
        <taxon>Omphalotaceae</taxon>
        <taxon>Gymnopus</taxon>
    </lineage>
</organism>
<evidence type="ECO:0000256" key="2">
    <source>
        <dbReference type="ARBA" id="ARBA00022692"/>
    </source>
</evidence>
<protein>
    <submittedName>
        <fullName evidence="5">Uncharacterized protein</fullName>
    </submittedName>
</protein>
<keyword evidence="6" id="KW-1185">Reference proteome</keyword>
<name>A0A6A4HX24_9AGAR</name>
<dbReference type="InterPro" id="IPR051076">
    <property type="entry name" value="Golgi_membrane_TVP38/TMEM64"/>
</dbReference>
<accession>A0A6A4HX24</accession>
<dbReference type="PANTHER" id="PTHR47549:SF2">
    <property type="entry name" value="GOLGI APPARATUS MEMBRANE PROTEIN TVP38"/>
    <property type="match status" value="1"/>
</dbReference>
<dbReference type="OrthoDB" id="166803at2759"/>
<evidence type="ECO:0000313" key="5">
    <source>
        <dbReference type="EMBL" id="KAE9402393.1"/>
    </source>
</evidence>
<reference evidence="5" key="1">
    <citation type="journal article" date="2019" name="Environ. Microbiol.">
        <title>Fungal ecological strategies reflected in gene transcription - a case study of two litter decomposers.</title>
        <authorList>
            <person name="Barbi F."/>
            <person name="Kohler A."/>
            <person name="Barry K."/>
            <person name="Baskaran P."/>
            <person name="Daum C."/>
            <person name="Fauchery L."/>
            <person name="Ihrmark K."/>
            <person name="Kuo A."/>
            <person name="LaButti K."/>
            <person name="Lipzen A."/>
            <person name="Morin E."/>
            <person name="Grigoriev I.V."/>
            <person name="Henrissat B."/>
            <person name="Lindahl B."/>
            <person name="Martin F."/>
        </authorList>
    </citation>
    <scope>NUCLEOTIDE SEQUENCE</scope>
    <source>
        <strain evidence="5">JB14</strain>
    </source>
</reference>
<evidence type="ECO:0000256" key="3">
    <source>
        <dbReference type="ARBA" id="ARBA00022989"/>
    </source>
</evidence>
<dbReference type="PANTHER" id="PTHR47549">
    <property type="entry name" value="GOLGI APPARATUS MEMBRANE PROTEIN TVP38-RELATED"/>
    <property type="match status" value="1"/>
</dbReference>
<dbReference type="AlphaFoldDB" id="A0A6A4HX24"/>
<comment type="subcellular location">
    <subcellularLocation>
        <location evidence="1">Endomembrane system</location>
        <topology evidence="1">Multi-pass membrane protein</topology>
    </subcellularLocation>
</comment>
<feature type="non-terminal residue" evidence="5">
    <location>
        <position position="52"/>
    </location>
</feature>
<proteinExistence type="predicted"/>
<evidence type="ECO:0000313" key="6">
    <source>
        <dbReference type="Proteomes" id="UP000799118"/>
    </source>
</evidence>
<keyword evidence="4" id="KW-0472">Membrane</keyword>
<feature type="non-terminal residue" evidence="5">
    <location>
        <position position="1"/>
    </location>
</feature>
<keyword evidence="2" id="KW-0812">Transmembrane</keyword>
<gene>
    <name evidence="5" type="ORF">BT96DRAFT_778407</name>
</gene>
<evidence type="ECO:0000256" key="4">
    <source>
        <dbReference type="ARBA" id="ARBA00023136"/>
    </source>
</evidence>
<dbReference type="Proteomes" id="UP000799118">
    <property type="component" value="Unassembled WGS sequence"/>
</dbReference>
<sequence length="52" mass="5506">GWLGPVGMIFILSLPPLFGQELVALLYGVEWGLGEGFAIVALGTGLGEIRNY</sequence>